<dbReference type="EMBL" id="MFKX01000008">
    <property type="protein sequence ID" value="OGG57934.1"/>
    <property type="molecule type" value="Genomic_DNA"/>
</dbReference>
<organism evidence="1 2">
    <name type="scientific">Candidatus Kaiserbacteria bacterium RIFCSPHIGHO2_01_FULL_55_17</name>
    <dbReference type="NCBI Taxonomy" id="1798484"/>
    <lineage>
        <taxon>Bacteria</taxon>
        <taxon>Candidatus Kaiseribacteriota</taxon>
    </lineage>
</organism>
<accession>A0A1F6D912</accession>
<dbReference type="AlphaFoldDB" id="A0A1F6D912"/>
<sequence length="228" mass="25482">MPLTRGHEMMMAMLYLFTGSDRAKTRGEMNKALARAAKGAEVVRVTDANSTDDLRAVLSGGGMFAGKRAVVLDGVFANEEMKILALEALTHLKESDDPFFIFEEKLDVQTRKTLEKHAEGSERFDLPAGRQVREGAGIFSLAYALKGGDKKRLWVEYQRALSRDEAPEAIHGVLFWGAKDMFLRSKGADHERATKLVAELAELPHQARRRGFELEYALEHYILGINKS</sequence>
<comment type="caution">
    <text evidence="1">The sequence shown here is derived from an EMBL/GenBank/DDBJ whole genome shotgun (WGS) entry which is preliminary data.</text>
</comment>
<evidence type="ECO:0000313" key="2">
    <source>
        <dbReference type="Proteomes" id="UP000177958"/>
    </source>
</evidence>
<evidence type="ECO:0008006" key="3">
    <source>
        <dbReference type="Google" id="ProtNLM"/>
    </source>
</evidence>
<reference evidence="1 2" key="1">
    <citation type="journal article" date="2016" name="Nat. Commun.">
        <title>Thousands of microbial genomes shed light on interconnected biogeochemical processes in an aquifer system.</title>
        <authorList>
            <person name="Anantharaman K."/>
            <person name="Brown C.T."/>
            <person name="Hug L.A."/>
            <person name="Sharon I."/>
            <person name="Castelle C.J."/>
            <person name="Probst A.J."/>
            <person name="Thomas B.C."/>
            <person name="Singh A."/>
            <person name="Wilkins M.J."/>
            <person name="Karaoz U."/>
            <person name="Brodie E.L."/>
            <person name="Williams K.H."/>
            <person name="Hubbard S.S."/>
            <person name="Banfield J.F."/>
        </authorList>
    </citation>
    <scope>NUCLEOTIDE SEQUENCE [LARGE SCALE GENOMIC DNA]</scope>
</reference>
<proteinExistence type="predicted"/>
<gene>
    <name evidence="1" type="ORF">A2853_03340</name>
</gene>
<dbReference type="Proteomes" id="UP000177958">
    <property type="component" value="Unassembled WGS sequence"/>
</dbReference>
<name>A0A1F6D912_9BACT</name>
<evidence type="ECO:0000313" key="1">
    <source>
        <dbReference type="EMBL" id="OGG57934.1"/>
    </source>
</evidence>
<protein>
    <recommendedName>
        <fullName evidence="3">DNA polymerase III delta N-terminal domain-containing protein</fullName>
    </recommendedName>
</protein>